<sequence>MPSSGRCECGGEFACSSSASSPDAPLRQCCYADDSSALGKLLAILVWFRALCRIGPSYGYHPDHAKCFLVVKPDLVHTARELFAAEGVQIVMGRRFVGGYMGDETGRAAFLREKVEG</sequence>
<dbReference type="Proteomes" id="UP000041254">
    <property type="component" value="Unassembled WGS sequence"/>
</dbReference>
<dbReference type="AlphaFoldDB" id="A0A0G4GP11"/>
<name>A0A0G4GP11_VITBC</name>
<evidence type="ECO:0000313" key="1">
    <source>
        <dbReference type="EMBL" id="CEM32046.1"/>
    </source>
</evidence>
<gene>
    <name evidence="1" type="ORF">Vbra_23225</name>
</gene>
<protein>
    <submittedName>
        <fullName evidence="1">Uncharacterized protein</fullName>
    </submittedName>
</protein>
<dbReference type="PhylomeDB" id="A0A0G4GP11"/>
<organism evidence="1 2">
    <name type="scientific">Vitrella brassicaformis (strain CCMP3155)</name>
    <dbReference type="NCBI Taxonomy" id="1169540"/>
    <lineage>
        <taxon>Eukaryota</taxon>
        <taxon>Sar</taxon>
        <taxon>Alveolata</taxon>
        <taxon>Colpodellida</taxon>
        <taxon>Vitrellaceae</taxon>
        <taxon>Vitrella</taxon>
    </lineage>
</organism>
<evidence type="ECO:0000313" key="2">
    <source>
        <dbReference type="Proteomes" id="UP000041254"/>
    </source>
</evidence>
<accession>A0A0G4GP11</accession>
<proteinExistence type="predicted"/>
<dbReference type="OMA" id="DHAKCFL"/>
<reference evidence="1 2" key="1">
    <citation type="submission" date="2014-11" db="EMBL/GenBank/DDBJ databases">
        <authorList>
            <person name="Zhu J."/>
            <person name="Qi W."/>
            <person name="Song R."/>
        </authorList>
    </citation>
    <scope>NUCLEOTIDE SEQUENCE [LARGE SCALE GENOMIC DNA]</scope>
</reference>
<keyword evidence="2" id="KW-1185">Reference proteome</keyword>
<dbReference type="EMBL" id="CDMY01000743">
    <property type="protein sequence ID" value="CEM32046.1"/>
    <property type="molecule type" value="Genomic_DNA"/>
</dbReference>
<dbReference type="InParanoid" id="A0A0G4GP11"/>
<dbReference type="VEuPathDB" id="CryptoDB:Vbra_23225"/>
<dbReference type="OrthoDB" id="5951984at2759"/>